<name>A0A239LFN1_9ACTN</name>
<dbReference type="InterPro" id="IPR037205">
    <property type="entry name" value="ChaB_sf"/>
</dbReference>
<feature type="region of interest" description="Disordered" evidence="1">
    <location>
        <begin position="1"/>
        <end position="99"/>
    </location>
</feature>
<dbReference type="Pfam" id="PF06150">
    <property type="entry name" value="ChaB"/>
    <property type="match status" value="1"/>
</dbReference>
<accession>A0A239LFN1</accession>
<sequence length="134" mass="14789">MPMTDKSGKPRKKELPGTLQRSPEEAQETFAKAHDSAVKTYGEGQRAHRTAYSALKHKFEKRGDRWVPKGRKGPSDPRAKNPDARHGKGKSFGGVDVEGSSKKELYDRAAGLDVQGRSKMTKEELAAAIARKQD</sequence>
<feature type="compositionally biased region" description="Basic and acidic residues" evidence="1">
    <location>
        <begin position="61"/>
        <end position="86"/>
    </location>
</feature>
<dbReference type="InterPro" id="IPR009317">
    <property type="entry name" value="ChaB"/>
</dbReference>
<dbReference type="Proteomes" id="UP000198318">
    <property type="component" value="Unassembled WGS sequence"/>
</dbReference>
<reference evidence="2 3" key="1">
    <citation type="submission" date="2017-06" db="EMBL/GenBank/DDBJ databases">
        <authorList>
            <person name="Kim H.J."/>
            <person name="Triplett B.A."/>
        </authorList>
    </citation>
    <scope>NUCLEOTIDE SEQUENCE [LARGE SCALE GENOMIC DNA]</scope>
    <source>
        <strain evidence="2 3">DSM 44715</strain>
    </source>
</reference>
<dbReference type="OrthoDB" id="3731224at2"/>
<keyword evidence="3" id="KW-1185">Reference proteome</keyword>
<gene>
    <name evidence="2" type="ORF">SAMN05443665_102248</name>
</gene>
<dbReference type="Gene3D" id="1.10.1740.70">
    <property type="entry name" value="ChaB"/>
    <property type="match status" value="1"/>
</dbReference>
<dbReference type="EMBL" id="FZOR01000022">
    <property type="protein sequence ID" value="SNT28728.1"/>
    <property type="molecule type" value="Genomic_DNA"/>
</dbReference>
<dbReference type="SUPFAM" id="SSF140376">
    <property type="entry name" value="ChaB-like"/>
    <property type="match status" value="1"/>
</dbReference>
<protein>
    <submittedName>
        <fullName evidence="2">ChaB protein</fullName>
    </submittedName>
</protein>
<evidence type="ECO:0000313" key="2">
    <source>
        <dbReference type="EMBL" id="SNT28728.1"/>
    </source>
</evidence>
<evidence type="ECO:0000313" key="3">
    <source>
        <dbReference type="Proteomes" id="UP000198318"/>
    </source>
</evidence>
<dbReference type="RefSeq" id="WP_089328015.1">
    <property type="nucleotide sequence ID" value="NZ_FZOR01000022.1"/>
</dbReference>
<dbReference type="AlphaFoldDB" id="A0A239LFN1"/>
<evidence type="ECO:0000256" key="1">
    <source>
        <dbReference type="SAM" id="MobiDB-lite"/>
    </source>
</evidence>
<organism evidence="2 3">
    <name type="scientific">Actinomadura meyerae</name>
    <dbReference type="NCBI Taxonomy" id="240840"/>
    <lineage>
        <taxon>Bacteria</taxon>
        <taxon>Bacillati</taxon>
        <taxon>Actinomycetota</taxon>
        <taxon>Actinomycetes</taxon>
        <taxon>Streptosporangiales</taxon>
        <taxon>Thermomonosporaceae</taxon>
        <taxon>Actinomadura</taxon>
    </lineage>
</organism>
<proteinExistence type="predicted"/>